<dbReference type="Proteomes" id="UP001500058">
    <property type="component" value="Unassembled WGS sequence"/>
</dbReference>
<sequence length="371" mass="39012">MTVCAVGEPRVRMAPVAYGFGPVGKALHVARAVRARMGDGVTLELSGAGHTGATAEPGLFDAVTPPGSPAARADLVVSVMNRAAVALAAGRGEPVLFLDSLAWLWDGPLAMPGDCVGYLYQDLPLLSVPAANVDSQPGCRPIGGITGEPPTAPSAPGRRTEQIVLSLSGLENFENDVCRGNVWYAQMWMQAVRTLEEEQPELAARVVVHGNPQALAWAGGVRGVSRIGSGLQEDYLRDAANAAKVLIPPGLTSIVELLHAGVPFQLLPPQNYSQLRIAQAVNQSVLDVAAQRWESQLLDWLAERVVPEPVGSQAVRNTICERMLDGAPDPREFAVLLESTAEAPGPDLVRSVLGPGDGADTVAAEIERLVG</sequence>
<keyword evidence="2" id="KW-1185">Reference proteome</keyword>
<accession>A0ABN3IHX9</accession>
<comment type="caution">
    <text evidence="1">The sequence shown here is derived from an EMBL/GenBank/DDBJ whole genome shotgun (WGS) entry which is preliminary data.</text>
</comment>
<gene>
    <name evidence="1" type="ORF">GCM10010420_36500</name>
</gene>
<dbReference type="RefSeq" id="WP_344632119.1">
    <property type="nucleotide sequence ID" value="NZ_BAAATJ010000017.1"/>
</dbReference>
<protein>
    <submittedName>
        <fullName evidence="1">Uncharacterized protein</fullName>
    </submittedName>
</protein>
<reference evidence="1 2" key="1">
    <citation type="journal article" date="2019" name="Int. J. Syst. Evol. Microbiol.">
        <title>The Global Catalogue of Microorganisms (GCM) 10K type strain sequencing project: providing services to taxonomists for standard genome sequencing and annotation.</title>
        <authorList>
            <consortium name="The Broad Institute Genomics Platform"/>
            <consortium name="The Broad Institute Genome Sequencing Center for Infectious Disease"/>
            <person name="Wu L."/>
            <person name="Ma J."/>
        </authorList>
    </citation>
    <scope>NUCLEOTIDE SEQUENCE [LARGE SCALE GENOMIC DNA]</scope>
    <source>
        <strain evidence="1 2">JCM 6921</strain>
    </source>
</reference>
<name>A0ABN3IHX9_9ACTN</name>
<dbReference type="EMBL" id="BAAATJ010000017">
    <property type="protein sequence ID" value="GAA2405437.1"/>
    <property type="molecule type" value="Genomic_DNA"/>
</dbReference>
<evidence type="ECO:0000313" key="1">
    <source>
        <dbReference type="EMBL" id="GAA2405437.1"/>
    </source>
</evidence>
<organism evidence="1 2">
    <name type="scientific">Streptomyces glaucosporus</name>
    <dbReference type="NCBI Taxonomy" id="284044"/>
    <lineage>
        <taxon>Bacteria</taxon>
        <taxon>Bacillati</taxon>
        <taxon>Actinomycetota</taxon>
        <taxon>Actinomycetes</taxon>
        <taxon>Kitasatosporales</taxon>
        <taxon>Streptomycetaceae</taxon>
        <taxon>Streptomyces</taxon>
    </lineage>
</organism>
<evidence type="ECO:0000313" key="2">
    <source>
        <dbReference type="Proteomes" id="UP001500058"/>
    </source>
</evidence>
<proteinExistence type="predicted"/>